<dbReference type="InterPro" id="IPR015422">
    <property type="entry name" value="PyrdxlP-dep_Trfase_small"/>
</dbReference>
<keyword evidence="2" id="KW-0808">Transferase</keyword>
<keyword evidence="3" id="KW-1185">Reference proteome</keyword>
<dbReference type="InterPro" id="IPR015421">
    <property type="entry name" value="PyrdxlP-dep_Trfase_major"/>
</dbReference>
<dbReference type="SUPFAM" id="SSF53383">
    <property type="entry name" value="PLP-dependent transferases"/>
    <property type="match status" value="1"/>
</dbReference>
<accession>A0A7X6HZM8</accession>
<dbReference type="Proteomes" id="UP000578686">
    <property type="component" value="Unassembled WGS sequence"/>
</dbReference>
<name>A0A7X6HZM8_9ACTN</name>
<dbReference type="PANTHER" id="PTHR43586">
    <property type="entry name" value="CYSTEINE DESULFURASE"/>
    <property type="match status" value="1"/>
</dbReference>
<evidence type="ECO:0000259" key="1">
    <source>
        <dbReference type="Pfam" id="PF00266"/>
    </source>
</evidence>
<dbReference type="InterPro" id="IPR000192">
    <property type="entry name" value="Aminotrans_V_dom"/>
</dbReference>
<dbReference type="Pfam" id="PF00266">
    <property type="entry name" value="Aminotran_5"/>
    <property type="match status" value="1"/>
</dbReference>
<comment type="caution">
    <text evidence="2">The sequence shown here is derived from an EMBL/GenBank/DDBJ whole genome shotgun (WGS) entry which is preliminary data.</text>
</comment>
<dbReference type="AlphaFoldDB" id="A0A7X6HZM8"/>
<protein>
    <submittedName>
        <fullName evidence="2">Aminotransferase class V-fold PLP-dependent enzyme</fullName>
    </submittedName>
</protein>
<dbReference type="EMBL" id="JAAVJD010000099">
    <property type="protein sequence ID" value="NJQ06660.1"/>
    <property type="molecule type" value="Genomic_DNA"/>
</dbReference>
<keyword evidence="2" id="KW-0032">Aminotransferase</keyword>
<dbReference type="PANTHER" id="PTHR43586:SF21">
    <property type="entry name" value="PYRIDOXAL PHOSPHATE (PLP)-DEPENDENT ASPARTATE AMINOTRANSFERASE SUPERFAMILY"/>
    <property type="match status" value="1"/>
</dbReference>
<organism evidence="2 3">
    <name type="scientific">Streptomyces lonarensis</name>
    <dbReference type="NCBI Taxonomy" id="700599"/>
    <lineage>
        <taxon>Bacteria</taxon>
        <taxon>Bacillati</taxon>
        <taxon>Actinomycetota</taxon>
        <taxon>Actinomycetes</taxon>
        <taxon>Kitasatosporales</taxon>
        <taxon>Streptomycetaceae</taxon>
        <taxon>Streptomyces</taxon>
    </lineage>
</organism>
<reference evidence="2 3" key="1">
    <citation type="submission" date="2020-03" db="EMBL/GenBank/DDBJ databases">
        <title>Draft genome of Streptomyces sp. ventii, isolated from the Axial Seamount in the Pacific Ocean, and resequencing of the two type strains Streptomyces lonarensis strain NCL 716 and Streptomyces bohaiensis strain 11A07.</title>
        <authorList>
            <person name="Loughran R.M."/>
            <person name="Pfannmuller K.M."/>
            <person name="Wasson B.J."/>
            <person name="Deadmond M.C."/>
            <person name="Paddock B.E."/>
            <person name="Koyack M.J."/>
            <person name="Gallegos D.A."/>
            <person name="Mitchell E.A."/>
            <person name="Ushijima B."/>
            <person name="Saw J.H."/>
            <person name="Mcphail K.L."/>
            <person name="Videau P."/>
        </authorList>
    </citation>
    <scope>NUCLEOTIDE SEQUENCE [LARGE SCALE GENOMIC DNA]</scope>
    <source>
        <strain evidence="2 3">NCL716</strain>
    </source>
</reference>
<dbReference type="GO" id="GO:0008483">
    <property type="term" value="F:transaminase activity"/>
    <property type="evidence" value="ECO:0007669"/>
    <property type="project" value="UniProtKB-KW"/>
</dbReference>
<gene>
    <name evidence="2" type="ORF">HCN56_13970</name>
</gene>
<proteinExistence type="predicted"/>
<evidence type="ECO:0000313" key="3">
    <source>
        <dbReference type="Proteomes" id="UP000578686"/>
    </source>
</evidence>
<dbReference type="InterPro" id="IPR015424">
    <property type="entry name" value="PyrdxlP-dep_Trfase"/>
</dbReference>
<evidence type="ECO:0000313" key="2">
    <source>
        <dbReference type="EMBL" id="NJQ06660.1"/>
    </source>
</evidence>
<dbReference type="RefSeq" id="WP_167970981.1">
    <property type="nucleotide sequence ID" value="NZ_BHZG01000272.1"/>
</dbReference>
<dbReference type="Gene3D" id="3.40.640.10">
    <property type="entry name" value="Type I PLP-dependent aspartate aminotransferase-like (Major domain)"/>
    <property type="match status" value="1"/>
</dbReference>
<feature type="domain" description="Aminotransferase class V" evidence="1">
    <location>
        <begin position="14"/>
        <end position="288"/>
    </location>
</feature>
<dbReference type="Gene3D" id="3.90.1150.10">
    <property type="entry name" value="Aspartate Aminotransferase, domain 1"/>
    <property type="match status" value="1"/>
</dbReference>
<sequence>MDALRQEFSPRGTYLDTASHGLLPRRSVAAVRQAAARMADGTLDQAACLRAVDGVRAGYAALVGVAPERVAVGSSVAVHVALVAASLPPGSEVLVAREEFSSLPTPFDQHGELRLRQVPLDGLVDAIRPGTGLVAVSAAQSADGRVVDLDALLTAARDHGARTLLDTTQAAGWLPLRAGDFDYTVCGGYKWLLTPRGVSFLTVPAEFGGLRPLHAGWVAGEEPWQSCYGPVTELARDARRFDQSPAFLAYLAAAPSLRLLAEVGPARVGAHDRALAARFRAALAELGHEVPDAGGPIVSFPETEGAAEALHRAEVRVARRRGALRAAFHLYNDEADVDRAVEALASAARGR</sequence>